<keyword evidence="3 4" id="KW-0238">DNA-binding</keyword>
<proteinExistence type="inferred from homology"/>
<evidence type="ECO:0000259" key="5">
    <source>
        <dbReference type="Pfam" id="PF00705"/>
    </source>
</evidence>
<keyword evidence="2 4" id="KW-0235">DNA replication</keyword>
<dbReference type="OrthoDB" id="14749at2157"/>
<sequence length="257" mass="28545">MSVARALFPKGKEPRYAFEVLIRLLPEASLTFTQDGISIKALDPTKTSILDLSFYAASLEDYVLEEEVKVGLIFTTLKDVIKRIGATEKLEVEVDKERNRFNLYVYPKRGKEAGLVRRFSFPIVSVIEEEIPELSLTFDASFEVDAGVFDDLLAMVEEVSDWVQISVSPEGVTIRGVGEGGKAAEATLSQNDEALFSVSAEETVTAKYTVETLRDITGKLKSLSKRVKVELSENKPIKLTYEFTTGTFKTIVAPRAD</sequence>
<dbReference type="InterPro" id="IPR022649">
    <property type="entry name" value="Pr_cel_nuc_antig_C"/>
</dbReference>
<comment type="function">
    <text evidence="4">Sliding clamp subunit that acts as a moving platform for DNA processing. Responsible for tethering the catalytic subunit of DNA polymerase and other proteins to DNA during high-speed replication.</text>
</comment>
<evidence type="ECO:0000313" key="7">
    <source>
        <dbReference type="EMBL" id="ABO09546.1"/>
    </source>
</evidence>
<dbReference type="Pfam" id="PF00705">
    <property type="entry name" value="PCNA_N"/>
    <property type="match status" value="1"/>
</dbReference>
<dbReference type="PANTHER" id="PTHR11352">
    <property type="entry name" value="PROLIFERATING CELL NUCLEAR ANTIGEN"/>
    <property type="match status" value="1"/>
</dbReference>
<comment type="similarity">
    <text evidence="1 4">Belongs to the PCNA family.</text>
</comment>
<dbReference type="RefSeq" id="WP_011850804.1">
    <property type="nucleotide sequence ID" value="NC_009073.1"/>
</dbReference>
<accession>A3MY29</accession>
<evidence type="ECO:0000256" key="3">
    <source>
        <dbReference type="ARBA" id="ARBA00023125"/>
    </source>
</evidence>
<dbReference type="eggNOG" id="arCOG00488">
    <property type="taxonomic scope" value="Archaea"/>
</dbReference>
<evidence type="ECO:0000256" key="2">
    <source>
        <dbReference type="ARBA" id="ARBA00022705"/>
    </source>
</evidence>
<evidence type="ECO:0000313" key="8">
    <source>
        <dbReference type="Proteomes" id="UP000001431"/>
    </source>
</evidence>
<dbReference type="NCBIfam" id="NF002221">
    <property type="entry name" value="PRK01115.1-4"/>
    <property type="match status" value="1"/>
</dbReference>
<dbReference type="InterPro" id="IPR046938">
    <property type="entry name" value="DNA_clamp_sf"/>
</dbReference>
<dbReference type="InterPro" id="IPR022648">
    <property type="entry name" value="Pr_cel_nuc_antig_N"/>
</dbReference>
<dbReference type="Proteomes" id="UP000001431">
    <property type="component" value="Chromosome"/>
</dbReference>
<dbReference type="HAMAP" id="MF_00317">
    <property type="entry name" value="DNApol_clamp_arch"/>
    <property type="match status" value="1"/>
</dbReference>
<comment type="subunit">
    <text evidence="4">Homotrimer. The subunits circularize to form a toroid; DNA passes through its center. Replication factor C (RFC) is required to load the toroid on the DNA.</text>
</comment>
<dbReference type="AlphaFoldDB" id="A3MY29"/>
<dbReference type="InterPro" id="IPR000730">
    <property type="entry name" value="Pr_cel_nuc_antig"/>
</dbReference>
<keyword evidence="8" id="KW-1185">Reference proteome</keyword>
<dbReference type="GO" id="GO:0006272">
    <property type="term" value="P:leading strand elongation"/>
    <property type="evidence" value="ECO:0007669"/>
    <property type="project" value="TreeGrafter"/>
</dbReference>
<dbReference type="STRING" id="410359.Pcal_2131"/>
<gene>
    <name evidence="4" type="primary">pcn</name>
    <name evidence="7" type="ordered locus">Pcal_2131</name>
</gene>
<name>A3MY29_PYRCJ</name>
<dbReference type="EMBL" id="CP000561">
    <property type="protein sequence ID" value="ABO09546.1"/>
    <property type="molecule type" value="Genomic_DNA"/>
</dbReference>
<dbReference type="GO" id="GO:0003677">
    <property type="term" value="F:DNA binding"/>
    <property type="evidence" value="ECO:0007669"/>
    <property type="project" value="UniProtKB-UniRule"/>
</dbReference>
<dbReference type="SUPFAM" id="SSF55979">
    <property type="entry name" value="DNA clamp"/>
    <property type="match status" value="2"/>
</dbReference>
<feature type="domain" description="Proliferating cell nuclear antigen PCNA N-terminal" evidence="5">
    <location>
        <begin position="18"/>
        <end position="105"/>
    </location>
</feature>
<dbReference type="KEGG" id="pcl:Pcal_2131"/>
<dbReference type="Pfam" id="PF02747">
    <property type="entry name" value="PCNA_C"/>
    <property type="match status" value="1"/>
</dbReference>
<protein>
    <recommendedName>
        <fullName evidence="4">DNA polymerase sliding clamp</fullName>
    </recommendedName>
    <alternativeName>
        <fullName evidence="4">Proliferating cell nuclear antigen homolog</fullName>
        <shortName evidence="4">PCNA</shortName>
    </alternativeName>
</protein>
<dbReference type="PANTHER" id="PTHR11352:SF0">
    <property type="entry name" value="PROLIFERATING CELL NUCLEAR ANTIGEN"/>
    <property type="match status" value="1"/>
</dbReference>
<organism evidence="7 8">
    <name type="scientific">Pyrobaculum calidifontis (strain DSM 21063 / JCM 11548 / VA1)</name>
    <dbReference type="NCBI Taxonomy" id="410359"/>
    <lineage>
        <taxon>Archaea</taxon>
        <taxon>Thermoproteota</taxon>
        <taxon>Thermoprotei</taxon>
        <taxon>Thermoproteales</taxon>
        <taxon>Thermoproteaceae</taxon>
        <taxon>Pyrobaculum</taxon>
    </lineage>
</organism>
<feature type="domain" description="Proliferating cell nuclear antigen PCNA C-terminal" evidence="6">
    <location>
        <begin position="137"/>
        <end position="254"/>
    </location>
</feature>
<dbReference type="GO" id="GO:0030337">
    <property type="term" value="F:DNA polymerase processivity factor activity"/>
    <property type="evidence" value="ECO:0007669"/>
    <property type="project" value="UniProtKB-UniRule"/>
</dbReference>
<dbReference type="CDD" id="cd00577">
    <property type="entry name" value="PCNA"/>
    <property type="match status" value="1"/>
</dbReference>
<reference evidence="7" key="1">
    <citation type="submission" date="2007-02" db="EMBL/GenBank/DDBJ databases">
        <title>Complete sequence of Pyrobaculum calidifontis JCM 11548.</title>
        <authorList>
            <consortium name="US DOE Joint Genome Institute"/>
            <person name="Copeland A."/>
            <person name="Lucas S."/>
            <person name="Lapidus A."/>
            <person name="Barry K."/>
            <person name="Glavina del Rio T."/>
            <person name="Dalin E."/>
            <person name="Tice H."/>
            <person name="Pitluck S."/>
            <person name="Chain P."/>
            <person name="Malfatti S."/>
            <person name="Shin M."/>
            <person name="Vergez L."/>
            <person name="Schmutz J."/>
            <person name="Larimer F."/>
            <person name="Land M."/>
            <person name="Hauser L."/>
            <person name="Kyrpides N."/>
            <person name="Mikhailova N."/>
            <person name="Cozen A.E."/>
            <person name="Fitz-Gibbon S.T."/>
            <person name="House C.H."/>
            <person name="Saltikov C."/>
            <person name="Lowe T.M."/>
            <person name="Richardson P."/>
        </authorList>
    </citation>
    <scope>NUCLEOTIDE SEQUENCE [LARGE SCALE GENOMIC DNA]</scope>
    <source>
        <strain evidence="7">JCM 11548</strain>
    </source>
</reference>
<evidence type="ECO:0000256" key="4">
    <source>
        <dbReference type="HAMAP-Rule" id="MF_00317"/>
    </source>
</evidence>
<dbReference type="Gene3D" id="3.70.10.10">
    <property type="match status" value="1"/>
</dbReference>
<evidence type="ECO:0000259" key="6">
    <source>
        <dbReference type="Pfam" id="PF02747"/>
    </source>
</evidence>
<dbReference type="GO" id="GO:0006275">
    <property type="term" value="P:regulation of DNA replication"/>
    <property type="evidence" value="ECO:0007669"/>
    <property type="project" value="UniProtKB-UniRule"/>
</dbReference>
<evidence type="ECO:0000256" key="1">
    <source>
        <dbReference type="ARBA" id="ARBA00010462"/>
    </source>
</evidence>
<dbReference type="GeneID" id="4908249"/>
<dbReference type="HOGENOM" id="CLU_043978_1_0_2"/>